<dbReference type="InParanoid" id="A0A482XFM8"/>
<keyword evidence="3" id="KW-1015">Disulfide bond</keyword>
<dbReference type="InterPro" id="IPR036880">
    <property type="entry name" value="Kunitz_BPTI_sf"/>
</dbReference>
<keyword evidence="1" id="KW-0646">Protease inhibitor</keyword>
<dbReference type="PANTHER" id="PTHR10083">
    <property type="entry name" value="KUNITZ-TYPE PROTEASE INHIBITOR-RELATED"/>
    <property type="match status" value="1"/>
</dbReference>
<dbReference type="PANTHER" id="PTHR10083:SF374">
    <property type="entry name" value="BPTI_KUNITZ INHIBITOR DOMAIN-CONTAINING PROTEIN"/>
    <property type="match status" value="1"/>
</dbReference>
<evidence type="ECO:0000313" key="6">
    <source>
        <dbReference type="Proteomes" id="UP000291343"/>
    </source>
</evidence>
<keyword evidence="2" id="KW-0722">Serine protease inhibitor</keyword>
<dbReference type="CDD" id="cd00109">
    <property type="entry name" value="Kunitz-type"/>
    <property type="match status" value="1"/>
</dbReference>
<protein>
    <recommendedName>
        <fullName evidence="4">BPTI/Kunitz inhibitor domain-containing protein</fullName>
    </recommendedName>
</protein>
<dbReference type="SMR" id="A0A482XFM8"/>
<evidence type="ECO:0000256" key="2">
    <source>
        <dbReference type="ARBA" id="ARBA00022900"/>
    </source>
</evidence>
<evidence type="ECO:0000259" key="4">
    <source>
        <dbReference type="PROSITE" id="PS50279"/>
    </source>
</evidence>
<name>A0A482XFM8_LAOST</name>
<proteinExistence type="predicted"/>
<gene>
    <name evidence="5" type="ORF">LSTR_LSTR002295</name>
</gene>
<evidence type="ECO:0000256" key="3">
    <source>
        <dbReference type="ARBA" id="ARBA00023157"/>
    </source>
</evidence>
<dbReference type="PRINTS" id="PR00759">
    <property type="entry name" value="BASICPTASE"/>
</dbReference>
<dbReference type="InterPro" id="IPR002223">
    <property type="entry name" value="Kunitz_BPTI"/>
</dbReference>
<dbReference type="FunCoup" id="A0A482XFM8">
    <property type="interactions" value="3"/>
</dbReference>
<dbReference type="Proteomes" id="UP000291343">
    <property type="component" value="Unassembled WGS sequence"/>
</dbReference>
<dbReference type="STRING" id="195883.A0A482XFM8"/>
<dbReference type="OrthoDB" id="4473401at2759"/>
<dbReference type="GO" id="GO:0004867">
    <property type="term" value="F:serine-type endopeptidase inhibitor activity"/>
    <property type="evidence" value="ECO:0007669"/>
    <property type="project" value="UniProtKB-KW"/>
</dbReference>
<organism evidence="5 6">
    <name type="scientific">Laodelphax striatellus</name>
    <name type="common">Small brown planthopper</name>
    <name type="synonym">Delphax striatella</name>
    <dbReference type="NCBI Taxonomy" id="195883"/>
    <lineage>
        <taxon>Eukaryota</taxon>
        <taxon>Metazoa</taxon>
        <taxon>Ecdysozoa</taxon>
        <taxon>Arthropoda</taxon>
        <taxon>Hexapoda</taxon>
        <taxon>Insecta</taxon>
        <taxon>Pterygota</taxon>
        <taxon>Neoptera</taxon>
        <taxon>Paraneoptera</taxon>
        <taxon>Hemiptera</taxon>
        <taxon>Auchenorrhyncha</taxon>
        <taxon>Fulgoroidea</taxon>
        <taxon>Delphacidae</taxon>
        <taxon>Criomorphinae</taxon>
        <taxon>Laodelphax</taxon>
    </lineage>
</organism>
<reference evidence="5 6" key="1">
    <citation type="journal article" date="2017" name="Gigascience">
        <title>Genome sequence of the small brown planthopper, Laodelphax striatellus.</title>
        <authorList>
            <person name="Zhu J."/>
            <person name="Jiang F."/>
            <person name="Wang X."/>
            <person name="Yang P."/>
            <person name="Bao Y."/>
            <person name="Zhao W."/>
            <person name="Wang W."/>
            <person name="Lu H."/>
            <person name="Wang Q."/>
            <person name="Cui N."/>
            <person name="Li J."/>
            <person name="Chen X."/>
            <person name="Luo L."/>
            <person name="Yu J."/>
            <person name="Kang L."/>
            <person name="Cui F."/>
        </authorList>
    </citation>
    <scope>NUCLEOTIDE SEQUENCE [LARGE SCALE GENOMIC DNA]</scope>
    <source>
        <strain evidence="5">Lst14</strain>
    </source>
</reference>
<dbReference type="Pfam" id="PF00014">
    <property type="entry name" value="Kunitz_BPTI"/>
    <property type="match status" value="1"/>
</dbReference>
<dbReference type="PROSITE" id="PS50279">
    <property type="entry name" value="BPTI_KUNITZ_2"/>
    <property type="match status" value="1"/>
</dbReference>
<dbReference type="PROSITE" id="PS00280">
    <property type="entry name" value="BPTI_KUNITZ_1"/>
    <property type="match status" value="1"/>
</dbReference>
<dbReference type="SUPFAM" id="SSF57362">
    <property type="entry name" value="BPTI-like"/>
    <property type="match status" value="1"/>
</dbReference>
<dbReference type="EMBL" id="QKKF02010496">
    <property type="protein sequence ID" value="RZF44522.1"/>
    <property type="molecule type" value="Genomic_DNA"/>
</dbReference>
<evidence type="ECO:0000313" key="5">
    <source>
        <dbReference type="EMBL" id="RZF44522.1"/>
    </source>
</evidence>
<dbReference type="SMART" id="SM00131">
    <property type="entry name" value="KU"/>
    <property type="match status" value="1"/>
</dbReference>
<comment type="caution">
    <text evidence="5">The sequence shown here is derived from an EMBL/GenBank/DDBJ whole genome shotgun (WGS) entry which is preliminary data.</text>
</comment>
<dbReference type="GO" id="GO:0005615">
    <property type="term" value="C:extracellular space"/>
    <property type="evidence" value="ECO:0007669"/>
    <property type="project" value="TreeGrafter"/>
</dbReference>
<evidence type="ECO:0000256" key="1">
    <source>
        <dbReference type="ARBA" id="ARBA00022690"/>
    </source>
</evidence>
<dbReference type="InterPro" id="IPR020901">
    <property type="entry name" value="Prtase_inh_Kunz-CS"/>
</dbReference>
<dbReference type="InterPro" id="IPR050098">
    <property type="entry name" value="TFPI/VKTCI-like"/>
</dbReference>
<dbReference type="Gene3D" id="4.10.410.10">
    <property type="entry name" value="Pancreatic trypsin inhibitor Kunitz domain"/>
    <property type="match status" value="1"/>
</dbReference>
<accession>A0A482XFM8</accession>
<sequence length="139" mass="15427">MLKEPSSQGGKWNRLAPLSINIKGASSKARFKPPATFATDLYCSFQIAALNYIEMASFKVTFLTILIASFVIMSVSAHHPPGSPCWEKADKGTCNQKVTRYFHNHDDDKCEPFVYSGCGGNGNNFKTYEECQKQCAHAH</sequence>
<feature type="domain" description="BPTI/Kunitz inhibitor" evidence="4">
    <location>
        <begin position="85"/>
        <end position="135"/>
    </location>
</feature>
<dbReference type="AlphaFoldDB" id="A0A482XFM8"/>
<keyword evidence="6" id="KW-1185">Reference proteome</keyword>